<feature type="transmembrane region" description="Helical" evidence="7">
    <location>
        <begin position="12"/>
        <end position="39"/>
    </location>
</feature>
<evidence type="ECO:0000256" key="7">
    <source>
        <dbReference type="SAM" id="Phobius"/>
    </source>
</evidence>
<dbReference type="PIRSF" id="PIRSF026649">
    <property type="entry name" value="MsbB"/>
    <property type="match status" value="1"/>
</dbReference>
<sequence length="295" mass="34931">MQLLLFLILYPILYLISILPFRLLYLFSDFVFVLVYHVFGYRKKVVRANIALALPHLAEKERRRIEKDSYRHLCDMFLEMIKTMTISVKDIERRFVFKNLEVYQDLEKKGKSVALMCAHYASYEWVISINSRSNFIGYAIYKRINNKYFDDLVKKIRSRFKAELITTKQAVITIESNEAKGIKGLYGFASDQSPQVKRKTYWSSFMGIEVPVHTGAEMLAKRFDMTVVFLKVKKVKRGFYEAELELLSDNAVVVPDYQITETFLRKVEDQIREAPEFYLWTHKRWKHKGKNKLVN</sequence>
<evidence type="ECO:0000256" key="3">
    <source>
        <dbReference type="ARBA" id="ARBA00022519"/>
    </source>
</evidence>
<evidence type="ECO:0000256" key="2">
    <source>
        <dbReference type="ARBA" id="ARBA00022475"/>
    </source>
</evidence>
<dbReference type="GO" id="GO:0005886">
    <property type="term" value="C:plasma membrane"/>
    <property type="evidence" value="ECO:0007669"/>
    <property type="project" value="UniProtKB-SubCell"/>
</dbReference>
<reference evidence="8 9" key="1">
    <citation type="submission" date="2020-05" db="EMBL/GenBank/DDBJ databases">
        <title>Draft genome of Flavobacterium sp. IMCC34852.</title>
        <authorList>
            <person name="Song J."/>
            <person name="Cho J.-C."/>
        </authorList>
    </citation>
    <scope>NUCLEOTIDE SEQUENCE [LARGE SCALE GENOMIC DNA]</scope>
    <source>
        <strain evidence="8 9">IMCC34852</strain>
    </source>
</reference>
<dbReference type="GO" id="GO:0009247">
    <property type="term" value="P:glycolipid biosynthetic process"/>
    <property type="evidence" value="ECO:0007669"/>
    <property type="project" value="UniProtKB-ARBA"/>
</dbReference>
<protein>
    <submittedName>
        <fullName evidence="8">Lipid A biosynthesis acyltransferase</fullName>
    </submittedName>
</protein>
<keyword evidence="2" id="KW-1003">Cell membrane</keyword>
<dbReference type="CDD" id="cd07984">
    <property type="entry name" value="LPLAT_LABLAT-like"/>
    <property type="match status" value="1"/>
</dbReference>
<accession>A0A7Y3VZE4</accession>
<evidence type="ECO:0000256" key="4">
    <source>
        <dbReference type="ARBA" id="ARBA00022679"/>
    </source>
</evidence>
<dbReference type="InterPro" id="IPR004960">
    <property type="entry name" value="LipA_acyltrans"/>
</dbReference>
<evidence type="ECO:0000256" key="6">
    <source>
        <dbReference type="ARBA" id="ARBA00023315"/>
    </source>
</evidence>
<keyword evidence="3" id="KW-0997">Cell inner membrane</keyword>
<evidence type="ECO:0000256" key="5">
    <source>
        <dbReference type="ARBA" id="ARBA00023136"/>
    </source>
</evidence>
<dbReference type="AlphaFoldDB" id="A0A7Y3VZE4"/>
<gene>
    <name evidence="8" type="ORF">HKT18_10595</name>
</gene>
<evidence type="ECO:0000313" key="9">
    <source>
        <dbReference type="Proteomes" id="UP000536509"/>
    </source>
</evidence>
<dbReference type="RefSeq" id="WP_171222829.1">
    <property type="nucleotide sequence ID" value="NZ_CP121446.1"/>
</dbReference>
<keyword evidence="7" id="KW-1133">Transmembrane helix</keyword>
<dbReference type="PANTHER" id="PTHR30606">
    <property type="entry name" value="LIPID A BIOSYNTHESIS LAUROYL ACYLTRANSFERASE"/>
    <property type="match status" value="1"/>
</dbReference>
<dbReference type="Proteomes" id="UP000536509">
    <property type="component" value="Unassembled WGS sequence"/>
</dbReference>
<organism evidence="8 9">
    <name type="scientific">Flavobacterium rivulicola</name>
    <dbReference type="NCBI Taxonomy" id="2732161"/>
    <lineage>
        <taxon>Bacteria</taxon>
        <taxon>Pseudomonadati</taxon>
        <taxon>Bacteroidota</taxon>
        <taxon>Flavobacteriia</taxon>
        <taxon>Flavobacteriales</taxon>
        <taxon>Flavobacteriaceae</taxon>
        <taxon>Flavobacterium</taxon>
    </lineage>
</organism>
<comment type="caution">
    <text evidence="8">The sequence shown here is derived from an EMBL/GenBank/DDBJ whole genome shotgun (WGS) entry which is preliminary data.</text>
</comment>
<comment type="subcellular location">
    <subcellularLocation>
        <location evidence="1">Cell inner membrane</location>
    </subcellularLocation>
</comment>
<keyword evidence="7" id="KW-0812">Transmembrane</keyword>
<keyword evidence="9" id="KW-1185">Reference proteome</keyword>
<dbReference type="EMBL" id="JABEVX010000006">
    <property type="protein sequence ID" value="NNT72664.1"/>
    <property type="molecule type" value="Genomic_DNA"/>
</dbReference>
<dbReference type="Pfam" id="PF03279">
    <property type="entry name" value="Lip_A_acyltrans"/>
    <property type="match status" value="1"/>
</dbReference>
<keyword evidence="6 8" id="KW-0012">Acyltransferase</keyword>
<name>A0A7Y3VZE4_9FLAO</name>
<keyword evidence="4 8" id="KW-0808">Transferase</keyword>
<proteinExistence type="predicted"/>
<dbReference type="PANTHER" id="PTHR30606:SF10">
    <property type="entry name" value="PHOSPHATIDYLINOSITOL MANNOSIDE ACYLTRANSFERASE"/>
    <property type="match status" value="1"/>
</dbReference>
<keyword evidence="5 7" id="KW-0472">Membrane</keyword>
<evidence type="ECO:0000313" key="8">
    <source>
        <dbReference type="EMBL" id="NNT72664.1"/>
    </source>
</evidence>
<evidence type="ECO:0000256" key="1">
    <source>
        <dbReference type="ARBA" id="ARBA00004533"/>
    </source>
</evidence>
<dbReference type="GO" id="GO:0016746">
    <property type="term" value="F:acyltransferase activity"/>
    <property type="evidence" value="ECO:0007669"/>
    <property type="project" value="UniProtKB-KW"/>
</dbReference>